<reference evidence="2 3" key="1">
    <citation type="submission" date="2013-11" db="EMBL/GenBank/DDBJ databases">
        <title>Comparative genomics of Ignicoccus.</title>
        <authorList>
            <person name="Podar M."/>
        </authorList>
    </citation>
    <scope>NUCLEOTIDE SEQUENCE [LARGE SCALE GENOMIC DNA]</scope>
    <source>
        <strain evidence="2 3">DSM 13165</strain>
    </source>
</reference>
<feature type="transmembrane region" description="Helical" evidence="1">
    <location>
        <begin position="39"/>
        <end position="62"/>
    </location>
</feature>
<evidence type="ECO:0000313" key="2">
    <source>
        <dbReference type="EMBL" id="ALU12316.1"/>
    </source>
</evidence>
<feature type="transmembrane region" description="Helical" evidence="1">
    <location>
        <begin position="12"/>
        <end position="33"/>
    </location>
</feature>
<accession>A0A0U3G1W6</accession>
<keyword evidence="3" id="KW-1185">Reference proteome</keyword>
<dbReference type="Proteomes" id="UP000060778">
    <property type="component" value="Chromosome"/>
</dbReference>
<dbReference type="AlphaFoldDB" id="A0A0U3G1W6"/>
<organism evidence="2 3">
    <name type="scientific">Ignicoccus islandicus DSM 13165</name>
    <dbReference type="NCBI Taxonomy" id="940295"/>
    <lineage>
        <taxon>Archaea</taxon>
        <taxon>Thermoproteota</taxon>
        <taxon>Thermoprotei</taxon>
        <taxon>Desulfurococcales</taxon>
        <taxon>Desulfurococcaceae</taxon>
        <taxon>Ignicoccus</taxon>
    </lineage>
</organism>
<evidence type="ECO:0000256" key="1">
    <source>
        <dbReference type="SAM" id="Phobius"/>
    </source>
</evidence>
<keyword evidence="1" id="KW-0472">Membrane</keyword>
<proteinExistence type="predicted"/>
<protein>
    <submittedName>
        <fullName evidence="2">Uncharacterized protein</fullName>
    </submittedName>
</protein>
<evidence type="ECO:0000313" key="3">
    <source>
        <dbReference type="Proteomes" id="UP000060778"/>
    </source>
</evidence>
<dbReference type="RefSeq" id="WP_075049490.1">
    <property type="nucleotide sequence ID" value="NZ_CP006867.1"/>
</dbReference>
<sequence>MSRRDYDLKIIRLIASTAILIYSILLLYAIAMVCFSLDLIALRLFVFLIGTPISLILLILGISIFRLELPPRAEDLQKEYEEVLKEVKRALEED</sequence>
<dbReference type="KEGG" id="iis:EYM_02360"/>
<gene>
    <name evidence="2" type="ORF">EYM_02360</name>
</gene>
<name>A0A0U3G1W6_9CREN</name>
<keyword evidence="1" id="KW-0812">Transmembrane</keyword>
<dbReference type="STRING" id="940295.EYM_02360"/>
<keyword evidence="1" id="KW-1133">Transmembrane helix</keyword>
<dbReference type="EMBL" id="CP006867">
    <property type="protein sequence ID" value="ALU12316.1"/>
    <property type="molecule type" value="Genomic_DNA"/>
</dbReference>
<dbReference type="GeneID" id="30679872"/>